<feature type="binding site" evidence="3">
    <location>
        <position position="321"/>
    </location>
    <ligand>
        <name>Zn(2+)</name>
        <dbReference type="ChEBI" id="CHEBI:29105"/>
        <label>2</label>
    </ligand>
</feature>
<feature type="binding site" evidence="3">
    <location>
        <position position="152"/>
    </location>
    <ligand>
        <name>Mg(2+)</name>
        <dbReference type="ChEBI" id="CHEBI:18420"/>
    </ligand>
</feature>
<feature type="active site" description="Phosphoserine intermediate" evidence="2">
    <location>
        <position position="86"/>
    </location>
</feature>
<dbReference type="InterPro" id="IPR001952">
    <property type="entry name" value="Alkaline_phosphatase"/>
</dbReference>
<comment type="cofactor">
    <cofactor evidence="3">
        <name>Zn(2+)</name>
        <dbReference type="ChEBI" id="CHEBI:29105"/>
    </cofactor>
    <text evidence="3">Binds 2 Zn(2+) ions.</text>
</comment>
<dbReference type="PANTHER" id="PTHR11596:SF5">
    <property type="entry name" value="ALKALINE PHOSPHATASE"/>
    <property type="match status" value="1"/>
</dbReference>
<dbReference type="Gene3D" id="3.30.457.10">
    <property type="entry name" value="Copper amine oxidase-like, N-terminal domain"/>
    <property type="match status" value="1"/>
</dbReference>
<keyword evidence="3" id="KW-0862">Zinc</keyword>
<gene>
    <name evidence="7" type="ORF">KL86CLO1_12592</name>
</gene>
<feature type="binding site" evidence="3">
    <location>
        <position position="45"/>
    </location>
    <ligand>
        <name>Mg(2+)</name>
        <dbReference type="ChEBI" id="CHEBI:18420"/>
    </ligand>
</feature>
<dbReference type="GO" id="GO:0004035">
    <property type="term" value="F:alkaline phosphatase activity"/>
    <property type="evidence" value="ECO:0007669"/>
    <property type="project" value="UniProtKB-EC"/>
</dbReference>
<dbReference type="Gene3D" id="3.40.720.10">
    <property type="entry name" value="Alkaline Phosphatase, subunit A"/>
    <property type="match status" value="1"/>
</dbReference>
<feature type="binding site" evidence="3">
    <location>
        <position position="420"/>
    </location>
    <ligand>
        <name>Zn(2+)</name>
        <dbReference type="ChEBI" id="CHEBI:29105"/>
        <label>2</label>
    </ligand>
</feature>
<proteinExistence type="inferred from homology"/>
<dbReference type="InterPro" id="IPR017850">
    <property type="entry name" value="Alkaline_phosphatase_core_sf"/>
</dbReference>
<dbReference type="Gene3D" id="1.10.60.40">
    <property type="match status" value="1"/>
</dbReference>
<accession>A0A212KBV0</accession>
<dbReference type="InterPro" id="IPR012854">
    <property type="entry name" value="Cu_amine_oxidase-like_N"/>
</dbReference>
<dbReference type="PRINTS" id="PR00113">
    <property type="entry name" value="ALKPHPHTASE"/>
</dbReference>
<comment type="similarity">
    <text evidence="4">Belongs to the alkaline phosphatase family.</text>
</comment>
<dbReference type="CDD" id="cd16012">
    <property type="entry name" value="ALP"/>
    <property type="match status" value="1"/>
</dbReference>
<dbReference type="EC" id="3.1.3.1" evidence="7"/>
<feature type="signal peptide" evidence="5">
    <location>
        <begin position="1"/>
        <end position="24"/>
    </location>
</feature>
<dbReference type="PANTHER" id="PTHR11596">
    <property type="entry name" value="ALKALINE PHOSPHATASE"/>
    <property type="match status" value="1"/>
</dbReference>
<dbReference type="SMART" id="SM00098">
    <property type="entry name" value="alkPPc"/>
    <property type="match status" value="1"/>
</dbReference>
<dbReference type="AlphaFoldDB" id="A0A212KBV0"/>
<keyword evidence="7" id="KW-0378">Hydrolase</keyword>
<evidence type="ECO:0000256" key="5">
    <source>
        <dbReference type="SAM" id="SignalP"/>
    </source>
</evidence>
<organism evidence="7">
    <name type="scientific">uncultured Eubacteriales bacterium</name>
    <dbReference type="NCBI Taxonomy" id="172733"/>
    <lineage>
        <taxon>Bacteria</taxon>
        <taxon>Bacillati</taxon>
        <taxon>Bacillota</taxon>
        <taxon>Clostridia</taxon>
        <taxon>Eubacteriales</taxon>
        <taxon>environmental samples</taxon>
    </lineage>
</organism>
<feature type="binding site" evidence="3">
    <location>
        <position position="154"/>
    </location>
    <ligand>
        <name>Mg(2+)</name>
        <dbReference type="ChEBI" id="CHEBI:18420"/>
    </ligand>
</feature>
<dbReference type="Pfam" id="PF00245">
    <property type="entry name" value="Alk_phosphatase"/>
    <property type="match status" value="1"/>
</dbReference>
<feature type="binding site" evidence="3">
    <location>
        <position position="45"/>
    </location>
    <ligand>
        <name>Zn(2+)</name>
        <dbReference type="ChEBI" id="CHEBI:29105"/>
        <label>2</label>
    </ligand>
</feature>
<evidence type="ECO:0000259" key="6">
    <source>
        <dbReference type="Pfam" id="PF07833"/>
    </source>
</evidence>
<comment type="cofactor">
    <cofactor evidence="3">
        <name>Mg(2+)</name>
        <dbReference type="ChEBI" id="CHEBI:18420"/>
    </cofactor>
    <text evidence="3">Binds 1 Mg(2+) ion.</text>
</comment>
<dbReference type="SUPFAM" id="SSF53649">
    <property type="entry name" value="Alkaline phosphatase-like"/>
    <property type="match status" value="1"/>
</dbReference>
<reference evidence="7" key="1">
    <citation type="submission" date="2016-04" db="EMBL/GenBank/DDBJ databases">
        <authorList>
            <person name="Evans L.H."/>
            <person name="Alamgir A."/>
            <person name="Owens N."/>
            <person name="Weber N.D."/>
            <person name="Virtaneva K."/>
            <person name="Barbian K."/>
            <person name="Babar A."/>
            <person name="Rosenke K."/>
        </authorList>
    </citation>
    <scope>NUCLEOTIDE SEQUENCE</scope>
    <source>
        <strain evidence="7">86</strain>
    </source>
</reference>
<evidence type="ECO:0000256" key="1">
    <source>
        <dbReference type="ARBA" id="ARBA00022553"/>
    </source>
</evidence>
<feature type="binding site" evidence="3">
    <location>
        <position position="273"/>
    </location>
    <ligand>
        <name>Mg(2+)</name>
        <dbReference type="ChEBI" id="CHEBI:18420"/>
    </ligand>
</feature>
<dbReference type="Pfam" id="PF07833">
    <property type="entry name" value="Cu_amine_oxidN1"/>
    <property type="match status" value="1"/>
</dbReference>
<feature type="binding site" evidence="3">
    <location>
        <position position="320"/>
    </location>
    <ligand>
        <name>Zn(2+)</name>
        <dbReference type="ChEBI" id="CHEBI:29105"/>
        <label>2</label>
    </ligand>
</feature>
<keyword evidence="3" id="KW-0460">Magnesium</keyword>
<evidence type="ECO:0000256" key="2">
    <source>
        <dbReference type="PIRSR" id="PIRSR601952-1"/>
    </source>
</evidence>
<feature type="binding site" evidence="3">
    <location>
        <position position="278"/>
    </location>
    <ligand>
        <name>Zn(2+)</name>
        <dbReference type="ChEBI" id="CHEBI:29105"/>
        <label>2</label>
    </ligand>
</feature>
<dbReference type="SUPFAM" id="SSF55383">
    <property type="entry name" value="Copper amine oxidase, domain N"/>
    <property type="match status" value="1"/>
</dbReference>
<evidence type="ECO:0000256" key="3">
    <source>
        <dbReference type="PIRSR" id="PIRSR601952-2"/>
    </source>
</evidence>
<feature type="binding site" evidence="3">
    <location>
        <position position="282"/>
    </location>
    <ligand>
        <name>Zn(2+)</name>
        <dbReference type="ChEBI" id="CHEBI:29105"/>
        <label>2</label>
    </ligand>
</feature>
<dbReference type="EMBL" id="FLUN01000001">
    <property type="protein sequence ID" value="SBW09160.1"/>
    <property type="molecule type" value="Genomic_DNA"/>
</dbReference>
<keyword evidence="3" id="KW-0479">Metal-binding</keyword>
<dbReference type="InterPro" id="IPR036582">
    <property type="entry name" value="Mao_N_sf"/>
</dbReference>
<feature type="domain" description="Copper amine oxidase-like N-terminal" evidence="6">
    <location>
        <begin position="462"/>
        <end position="541"/>
    </location>
</feature>
<evidence type="ECO:0000313" key="7">
    <source>
        <dbReference type="EMBL" id="SBW09160.1"/>
    </source>
</evidence>
<evidence type="ECO:0000256" key="4">
    <source>
        <dbReference type="RuleBase" id="RU003946"/>
    </source>
</evidence>
<dbReference type="GO" id="GO:0046872">
    <property type="term" value="F:metal ion binding"/>
    <property type="evidence" value="ECO:0007669"/>
    <property type="project" value="UniProtKB-KW"/>
</dbReference>
<sequence length="544" mass="57947">MKRRLPSSLIALLLTVTVSAPAHAVGINDVKVQSPAKNVILLIPDGMSTDVVTLARWYQGGGTLNLDEMASGLVRTYSSDAAIADSAPAGTAYATGYKSHTGYVGVLPDVNSMPGLEPLDPSLKKAPVANILEASKLAGKATGLIATSEIMHATPADFSAHYASRKAYDILSMQQVHQDIDVVLGAGTEYFTPDGRSDGNDLLSLIQKNYQYADTPAEMNAVTSGKLWGMFADTSLDYDFDRDPAEQPSLSEMTQKAIDILSQDEDGFFLMVEGSKIDWAAHANDPIGLISDCLSFDAAVGVALDFAKKDGNTVVIACTDHGNSGVSIGDIATSNDYDKQPLSTFIDPLLKASLTGEGLEQVLNADRSNTVEVMAKYFGVTDLSQEEIAAIQTTKDGSMNYTAGPIIAKRAHIGFTTNGHTGEDVTLYVYAPKGIDQLTGTIENTDVARYMEKVMNVSLADTTEKLFVPARKAFEAKGATVSFDNTTDPSNPALMVIKGDTKLRIPINTNIAYVNGEEKKLDGITVFDGVGKTYVPQSAVALID</sequence>
<keyword evidence="5" id="KW-0732">Signal</keyword>
<protein>
    <submittedName>
        <fullName evidence="7">Alkaline phosphatase</fullName>
        <ecNumber evidence="7">3.1.3.1</ecNumber>
    </submittedName>
</protein>
<feature type="chain" id="PRO_5012374662" evidence="5">
    <location>
        <begin position="25"/>
        <end position="544"/>
    </location>
</feature>
<keyword evidence="1" id="KW-0597">Phosphoprotein</keyword>
<name>A0A212KBV0_9FIRM</name>